<comment type="caution">
    <text evidence="1">The sequence shown here is derived from an EMBL/GenBank/DDBJ whole genome shotgun (WGS) entry which is preliminary data.</text>
</comment>
<dbReference type="EMBL" id="JACSPR010000001">
    <property type="protein sequence ID" value="MBD8029012.1"/>
    <property type="molecule type" value="Genomic_DNA"/>
</dbReference>
<dbReference type="AlphaFoldDB" id="A0A8I0L9V0"/>
<evidence type="ECO:0000313" key="2">
    <source>
        <dbReference type="Proteomes" id="UP000650224"/>
    </source>
</evidence>
<gene>
    <name evidence="1" type="ORF">H9627_01480</name>
</gene>
<dbReference type="Proteomes" id="UP000650224">
    <property type="component" value="Unassembled WGS sequence"/>
</dbReference>
<reference evidence="1 2" key="1">
    <citation type="submission" date="2020-08" db="EMBL/GenBank/DDBJ databases">
        <title>A Genomic Blueprint of the Chicken Gut Microbiome.</title>
        <authorList>
            <person name="Gilroy R."/>
            <person name="Ravi A."/>
            <person name="Getino M."/>
            <person name="Pursley I."/>
            <person name="Horton D.L."/>
            <person name="Alikhan N.-F."/>
            <person name="Baker D."/>
            <person name="Gharbi K."/>
            <person name="Hall N."/>
            <person name="Watson M."/>
            <person name="Adriaenssens E.M."/>
            <person name="Foster-Nyarko E."/>
            <person name="Jarju S."/>
            <person name="Secka A."/>
            <person name="Antonio M."/>
            <person name="Oren A."/>
            <person name="Chaudhuri R."/>
            <person name="La Ragione R.M."/>
            <person name="Hildebrand F."/>
            <person name="Pallen M.J."/>
        </authorList>
    </citation>
    <scope>NUCLEOTIDE SEQUENCE [LARGE SCALE GENOMIC DNA]</scope>
    <source>
        <strain evidence="1 2">Sa1YVA5</strain>
    </source>
</reference>
<name>A0A8I0L9V0_9CORY</name>
<evidence type="ECO:0000313" key="1">
    <source>
        <dbReference type="EMBL" id="MBD8029012.1"/>
    </source>
</evidence>
<accession>A0A8I0L9V0</accession>
<sequence length="61" mass="6965">MHENDLKWYYDLSTGEVTQGKGTGFKNRMGPYETQAEARNALDIAQGRNEVADTWDEPEDD</sequence>
<proteinExistence type="predicted"/>
<keyword evidence="2" id="KW-1185">Reference proteome</keyword>
<dbReference type="RefSeq" id="WP_191732252.1">
    <property type="nucleotide sequence ID" value="NZ_JACSPR010000001.1"/>
</dbReference>
<organism evidence="1 2">
    <name type="scientific">Corynebacterium gallinarum</name>
    <dbReference type="NCBI Taxonomy" id="2762214"/>
    <lineage>
        <taxon>Bacteria</taxon>
        <taxon>Bacillati</taxon>
        <taxon>Actinomycetota</taxon>
        <taxon>Actinomycetes</taxon>
        <taxon>Mycobacteriales</taxon>
        <taxon>Corynebacteriaceae</taxon>
        <taxon>Corynebacterium</taxon>
    </lineage>
</organism>
<protein>
    <submittedName>
        <fullName evidence="1">SPOR domain-containing protein</fullName>
    </submittedName>
</protein>